<evidence type="ECO:0000313" key="1">
    <source>
        <dbReference type="EMBL" id="QNB47767.1"/>
    </source>
</evidence>
<dbReference type="Proteomes" id="UP000515847">
    <property type="component" value="Chromosome"/>
</dbReference>
<dbReference type="NCBIfam" id="NF041925">
    <property type="entry name" value="QatC"/>
    <property type="match status" value="1"/>
</dbReference>
<evidence type="ECO:0000313" key="2">
    <source>
        <dbReference type="Proteomes" id="UP000515847"/>
    </source>
</evidence>
<dbReference type="OrthoDB" id="9789567at2"/>
<sequence>MSWDVVVRIGNSDIFAPISQGGPVLGVSFDRPEDPFLARESVLNKIADVLGSVPGNTACDLLRAAIAVYSADLLISRRYASDGWTRDINIYLPVTSLAIWQQAGPLLTELLTFLSGDRWQFYFREFSAEREGYKKLPENLPEAVSLFSGGLDSLIGAIDLLSEGKKVALVSHHGGGSTPKFQNDLFKCLKDEYGEQVVPLQFYVLPPQVPRIDSDPDNEDTTRTRSFLFFVLGIAVADTLGTGIPLYVAENGLISLNVPLTPARLGSCSTRTTHPYYIALFRELLQALNLAHPLNLDYRFKTKGEMLRESKNQDLLRRTLPLSMSCAHPDNRRLENLPPGGHCGYCFPCIIRQAAVFESGMPDAAYDHDIFHLPPLSRSDKGKDLRAMEIALERFSQRGEEKAVFDVLSSGPISPDELSQYIGVYCRGMKEIAKFLRSNKDE</sequence>
<dbReference type="InterPro" id="IPR049676">
    <property type="entry name" value="QatC"/>
</dbReference>
<dbReference type="AlphaFoldDB" id="A0A7G6E6R3"/>
<keyword evidence="2" id="KW-1185">Reference proteome</keyword>
<gene>
    <name evidence="1" type="ORF">BR63_16705</name>
</gene>
<reference evidence="1 2" key="1">
    <citation type="journal article" date="2019" name="Front. Microbiol.">
        <title>Thermoanaerosceptrum fracticalcis gen. nov. sp. nov., a Novel Fumarate-Fermenting Microorganism From a Deep Fractured Carbonate Aquifer of the US Great Basin.</title>
        <authorList>
            <person name="Hamilton-Brehm S.D."/>
            <person name="Stewart L.E."/>
            <person name="Zavarin M."/>
            <person name="Caldwell M."/>
            <person name="Lawson P.A."/>
            <person name="Onstott T.C."/>
            <person name="Grzymski J."/>
            <person name="Neveux I."/>
            <person name="Lollar B.S."/>
            <person name="Russell C.E."/>
            <person name="Moser D.P."/>
        </authorList>
    </citation>
    <scope>NUCLEOTIDE SEQUENCE [LARGE SCALE GENOMIC DNA]</scope>
    <source>
        <strain evidence="1 2">DRI-13</strain>
    </source>
</reference>
<accession>A0A7G6E6R3</accession>
<dbReference type="Gene3D" id="3.40.50.620">
    <property type="entry name" value="HUPs"/>
    <property type="match status" value="1"/>
</dbReference>
<proteinExistence type="predicted"/>
<organism evidence="1 2">
    <name type="scientific">Thermanaerosceptrum fracticalcis</name>
    <dbReference type="NCBI Taxonomy" id="1712410"/>
    <lineage>
        <taxon>Bacteria</taxon>
        <taxon>Bacillati</taxon>
        <taxon>Bacillota</taxon>
        <taxon>Clostridia</taxon>
        <taxon>Eubacteriales</taxon>
        <taxon>Peptococcaceae</taxon>
        <taxon>Thermanaerosceptrum</taxon>
    </lineage>
</organism>
<dbReference type="InterPro" id="IPR014729">
    <property type="entry name" value="Rossmann-like_a/b/a_fold"/>
</dbReference>
<dbReference type="EMBL" id="CP045798">
    <property type="protein sequence ID" value="QNB47767.1"/>
    <property type="molecule type" value="Genomic_DNA"/>
</dbReference>
<dbReference type="SUPFAM" id="SSF52402">
    <property type="entry name" value="Adenine nucleotide alpha hydrolases-like"/>
    <property type="match status" value="1"/>
</dbReference>
<name>A0A7G6E6R3_THEFR</name>
<dbReference type="RefSeq" id="WP_051965536.1">
    <property type="nucleotide sequence ID" value="NZ_CP045798.1"/>
</dbReference>
<protein>
    <submittedName>
        <fullName evidence="1">ATPase</fullName>
    </submittedName>
</protein>
<dbReference type="KEGG" id="tfr:BR63_16705"/>